<gene>
    <name evidence="2" type="ORF">H8F01_00040</name>
</gene>
<reference evidence="2 3" key="1">
    <citation type="submission" date="2020-08" db="EMBL/GenBank/DDBJ databases">
        <title>Dyella sp. G9 isolated from forest soil.</title>
        <authorList>
            <person name="Fu J."/>
            <person name="Qiu L."/>
        </authorList>
    </citation>
    <scope>NUCLEOTIDE SEQUENCE [LARGE SCALE GENOMIC DNA]</scope>
    <source>
        <strain evidence="2 3">G9</strain>
    </source>
</reference>
<protein>
    <submittedName>
        <fullName evidence="2">DUF2076 family protein</fullName>
    </submittedName>
</protein>
<dbReference type="KEGG" id="dtl:H8F01_00040"/>
<evidence type="ECO:0000313" key="2">
    <source>
        <dbReference type="EMBL" id="QNK01610.1"/>
    </source>
</evidence>
<feature type="compositionally biased region" description="Low complexity" evidence="1">
    <location>
        <begin position="133"/>
        <end position="144"/>
    </location>
</feature>
<dbReference type="Proteomes" id="UP000515873">
    <property type="component" value="Chromosome"/>
</dbReference>
<feature type="compositionally biased region" description="Low complexity" evidence="1">
    <location>
        <begin position="114"/>
        <end position="123"/>
    </location>
</feature>
<dbReference type="Pfam" id="PF09849">
    <property type="entry name" value="DUF2076"/>
    <property type="match status" value="1"/>
</dbReference>
<name>A0A7G8Q4A2_9GAMM</name>
<evidence type="ECO:0000313" key="3">
    <source>
        <dbReference type="Proteomes" id="UP000515873"/>
    </source>
</evidence>
<feature type="compositionally biased region" description="Basic and acidic residues" evidence="1">
    <location>
        <begin position="222"/>
        <end position="235"/>
    </location>
</feature>
<sequence>MSRVAVTLPALQPQQNGRHSIRYLPSHGDSPVMTPQEQQLIDDFLQRLVAAGSVAKDAQADALIRQRLAAQPDALYLLVQRSLLQQQALDSAKAQIAQLQAQLAGQQGGGSFLGGQPAPAWGAAPPPMPQQPMPQQAMPQQAPPSWRDRLFGSAPAQPAPAAPSFLSQAATTAAGVAGGMFLFDGIENLLGGGHHGGGFFGGGGQPTVVENITENNTYYDDNNDRLGDHRDRDDFASNDFSSNNDFDDSDGGFDDNNWA</sequence>
<proteinExistence type="predicted"/>
<dbReference type="EMBL" id="CP060412">
    <property type="protein sequence ID" value="QNK01610.1"/>
    <property type="molecule type" value="Genomic_DNA"/>
</dbReference>
<keyword evidence="3" id="KW-1185">Reference proteome</keyword>
<evidence type="ECO:0000256" key="1">
    <source>
        <dbReference type="SAM" id="MobiDB-lite"/>
    </source>
</evidence>
<accession>A0A7G8Q4A2</accession>
<feature type="region of interest" description="Disordered" evidence="1">
    <location>
        <begin position="218"/>
        <end position="259"/>
    </location>
</feature>
<dbReference type="InterPro" id="IPR018648">
    <property type="entry name" value="DUF2076"/>
</dbReference>
<organism evidence="2 3">
    <name type="scientific">Dyella telluris</name>
    <dbReference type="NCBI Taxonomy" id="2763498"/>
    <lineage>
        <taxon>Bacteria</taxon>
        <taxon>Pseudomonadati</taxon>
        <taxon>Pseudomonadota</taxon>
        <taxon>Gammaproteobacteria</taxon>
        <taxon>Lysobacterales</taxon>
        <taxon>Rhodanobacteraceae</taxon>
        <taxon>Dyella</taxon>
    </lineage>
</organism>
<feature type="region of interest" description="Disordered" evidence="1">
    <location>
        <begin position="107"/>
        <end position="145"/>
    </location>
</feature>
<dbReference type="AlphaFoldDB" id="A0A7G8Q4A2"/>